<dbReference type="EMBL" id="JADEXQ010000023">
    <property type="protein sequence ID" value="MBE9029859.1"/>
    <property type="molecule type" value="Genomic_DNA"/>
</dbReference>
<keyword evidence="1" id="KW-1133">Transmembrane helix</keyword>
<proteinExistence type="predicted"/>
<evidence type="ECO:0000313" key="2">
    <source>
        <dbReference type="EMBL" id="MBE9029859.1"/>
    </source>
</evidence>
<protein>
    <submittedName>
        <fullName evidence="2">Uncharacterized protein</fullName>
    </submittedName>
</protein>
<dbReference type="AlphaFoldDB" id="A0A928VPT1"/>
<accession>A0A928VPT1</accession>
<organism evidence="2 3">
    <name type="scientific">Romeriopsis navalis LEGE 11480</name>
    <dbReference type="NCBI Taxonomy" id="2777977"/>
    <lineage>
        <taxon>Bacteria</taxon>
        <taxon>Bacillati</taxon>
        <taxon>Cyanobacteriota</taxon>
        <taxon>Cyanophyceae</taxon>
        <taxon>Leptolyngbyales</taxon>
        <taxon>Leptolyngbyaceae</taxon>
        <taxon>Romeriopsis</taxon>
        <taxon>Romeriopsis navalis</taxon>
    </lineage>
</organism>
<evidence type="ECO:0000313" key="3">
    <source>
        <dbReference type="Proteomes" id="UP000625316"/>
    </source>
</evidence>
<evidence type="ECO:0000256" key="1">
    <source>
        <dbReference type="SAM" id="Phobius"/>
    </source>
</evidence>
<reference evidence="2" key="1">
    <citation type="submission" date="2020-10" db="EMBL/GenBank/DDBJ databases">
        <authorList>
            <person name="Castelo-Branco R."/>
            <person name="Eusebio N."/>
            <person name="Adriana R."/>
            <person name="Vieira A."/>
            <person name="Brugerolle De Fraissinette N."/>
            <person name="Rezende De Castro R."/>
            <person name="Schneider M.P."/>
            <person name="Vasconcelos V."/>
            <person name="Leao P.N."/>
        </authorList>
    </citation>
    <scope>NUCLEOTIDE SEQUENCE</scope>
    <source>
        <strain evidence="2">LEGE 11480</strain>
    </source>
</reference>
<gene>
    <name evidence="2" type="ORF">IQ266_08970</name>
</gene>
<comment type="caution">
    <text evidence="2">The sequence shown here is derived from an EMBL/GenBank/DDBJ whole genome shotgun (WGS) entry which is preliminary data.</text>
</comment>
<feature type="transmembrane region" description="Helical" evidence="1">
    <location>
        <begin position="65"/>
        <end position="85"/>
    </location>
</feature>
<keyword evidence="3" id="KW-1185">Reference proteome</keyword>
<keyword evidence="1" id="KW-0812">Transmembrane</keyword>
<sequence length="113" mass="12256">MARSADIAWTKADLMGIAKHQKTILWLLLLSLAASFVGLTPITALIQLYFIYKLAMAVRLSKAEMVIYVIMAFIPFISLLALASLNSKATDVLKSNGIRVGLMGAKMNDVAAI</sequence>
<keyword evidence="1" id="KW-0472">Membrane</keyword>
<dbReference type="Proteomes" id="UP000625316">
    <property type="component" value="Unassembled WGS sequence"/>
</dbReference>
<feature type="transmembrane region" description="Helical" evidence="1">
    <location>
        <begin position="24"/>
        <end position="50"/>
    </location>
</feature>
<name>A0A928VPT1_9CYAN</name>
<dbReference type="RefSeq" id="WP_264324678.1">
    <property type="nucleotide sequence ID" value="NZ_JADEXQ010000023.1"/>
</dbReference>